<dbReference type="EMBL" id="BMWP01000011">
    <property type="protein sequence ID" value="GGW34161.1"/>
    <property type="molecule type" value="Genomic_DNA"/>
</dbReference>
<dbReference type="PANTHER" id="PTHR36529:SF1">
    <property type="entry name" value="GLYCOSYLTRANSFERASE"/>
    <property type="match status" value="1"/>
</dbReference>
<keyword evidence="2" id="KW-1185">Reference proteome</keyword>
<dbReference type="Gene3D" id="3.90.550.10">
    <property type="entry name" value="Spore Coat Polysaccharide Biosynthesis Protein SpsA, Chain A"/>
    <property type="match status" value="1"/>
</dbReference>
<dbReference type="NCBIfam" id="TIGR04282">
    <property type="entry name" value="glyco_like_cofC"/>
    <property type="match status" value="1"/>
</dbReference>
<comment type="caution">
    <text evidence="1">The sequence shown here is derived from an EMBL/GenBank/DDBJ whole genome shotgun (WGS) entry which is preliminary data.</text>
</comment>
<reference evidence="1" key="1">
    <citation type="journal article" date="2014" name="Int. J. Syst. Evol. Microbiol.">
        <title>Complete genome sequence of Corynebacterium casei LMG S-19264T (=DSM 44701T), isolated from a smear-ripened cheese.</title>
        <authorList>
            <consortium name="US DOE Joint Genome Institute (JGI-PGF)"/>
            <person name="Walter F."/>
            <person name="Albersmeier A."/>
            <person name="Kalinowski J."/>
            <person name="Ruckert C."/>
        </authorList>
    </citation>
    <scope>NUCLEOTIDE SEQUENCE</scope>
    <source>
        <strain evidence="1">KCTC 12113</strain>
    </source>
</reference>
<gene>
    <name evidence="1" type="ORF">GCM10007383_18880</name>
</gene>
<dbReference type="SUPFAM" id="SSF53448">
    <property type="entry name" value="Nucleotide-diphospho-sugar transferases"/>
    <property type="match status" value="1"/>
</dbReference>
<sequence>MLNRKNLLLIFTRNPILGKCKTRLAASIGDKNALDIYKFLLLHTQNITKDLNVDKWVCYSDYIGEDDIWNSTHYTKKLQHGIDLGERMANAFKDGFEEGYEKIIVIGSDMYDLDQKEINAAFNAFDTHDYVVGPALDGGYYLLGMKKLMPQLFKGKTWGTDTVLNNTLEHLRDEKFFLLSPKNDIDHYDDIKDIAVFKPFLKK</sequence>
<name>A0A918IWQ0_9FLAO</name>
<dbReference type="InterPro" id="IPR018641">
    <property type="entry name" value="Trfase_1_rSAM/seldom-assoc"/>
</dbReference>
<dbReference type="AlphaFoldDB" id="A0A918IWQ0"/>
<dbReference type="PANTHER" id="PTHR36529">
    <property type="entry name" value="SLL1095 PROTEIN"/>
    <property type="match status" value="1"/>
</dbReference>
<dbReference type="InterPro" id="IPR029044">
    <property type="entry name" value="Nucleotide-diphossugar_trans"/>
</dbReference>
<organism evidence="1 2">
    <name type="scientific">Arenibacter certesii</name>
    <dbReference type="NCBI Taxonomy" id="228955"/>
    <lineage>
        <taxon>Bacteria</taxon>
        <taxon>Pseudomonadati</taxon>
        <taxon>Bacteroidota</taxon>
        <taxon>Flavobacteriia</taxon>
        <taxon>Flavobacteriales</taxon>
        <taxon>Flavobacteriaceae</taxon>
        <taxon>Arenibacter</taxon>
    </lineage>
</organism>
<evidence type="ECO:0000313" key="2">
    <source>
        <dbReference type="Proteomes" id="UP000634668"/>
    </source>
</evidence>
<dbReference type="RefSeq" id="WP_026813157.1">
    <property type="nucleotide sequence ID" value="NZ_BMWP01000011.1"/>
</dbReference>
<dbReference type="Pfam" id="PF09837">
    <property type="entry name" value="DUF2064"/>
    <property type="match status" value="1"/>
</dbReference>
<evidence type="ECO:0008006" key="3">
    <source>
        <dbReference type="Google" id="ProtNLM"/>
    </source>
</evidence>
<reference evidence="1" key="2">
    <citation type="submission" date="2020-09" db="EMBL/GenBank/DDBJ databases">
        <authorList>
            <person name="Sun Q."/>
            <person name="Kim S."/>
        </authorList>
    </citation>
    <scope>NUCLEOTIDE SEQUENCE</scope>
    <source>
        <strain evidence="1">KCTC 12113</strain>
    </source>
</reference>
<evidence type="ECO:0000313" key="1">
    <source>
        <dbReference type="EMBL" id="GGW34161.1"/>
    </source>
</evidence>
<accession>A0A918IWQ0</accession>
<proteinExistence type="predicted"/>
<protein>
    <recommendedName>
        <fullName evidence="3">Glycosyltransferase</fullName>
    </recommendedName>
</protein>
<dbReference type="Proteomes" id="UP000634668">
    <property type="component" value="Unassembled WGS sequence"/>
</dbReference>